<organism evidence="3">
    <name type="scientific">Streptomyces tendae</name>
    <dbReference type="NCBI Taxonomy" id="1932"/>
    <lineage>
        <taxon>Bacteria</taxon>
        <taxon>Bacillati</taxon>
        <taxon>Actinomycetota</taxon>
        <taxon>Actinomycetes</taxon>
        <taxon>Kitasatosporales</taxon>
        <taxon>Streptomycetaceae</taxon>
        <taxon>Streptomyces</taxon>
    </lineage>
</organism>
<dbReference type="EMBL" id="JAAIFS010000008">
    <property type="protein sequence ID" value="NEV91103.1"/>
    <property type="molecule type" value="Genomic_DNA"/>
</dbReference>
<name>A0A6B3QSL4_STRTE</name>
<feature type="domain" description="PPM-type phosphatase" evidence="2">
    <location>
        <begin position="260"/>
        <end position="507"/>
    </location>
</feature>
<feature type="region of interest" description="Disordered" evidence="1">
    <location>
        <begin position="420"/>
        <end position="440"/>
    </location>
</feature>
<feature type="region of interest" description="Disordered" evidence="1">
    <location>
        <begin position="1"/>
        <end position="232"/>
    </location>
</feature>
<reference evidence="3" key="1">
    <citation type="journal article" date="2020" name="Microorganisms">
        <title>Isolation, Genomic and Metabolomic Characterization of Streptomyces tendae VITAKN with Quorum Sensing Inhibitory Activity from Southern India.</title>
        <authorList>
            <person name="Ishaque N.M."/>
            <person name="Burgsdorf I."/>
            <person name="Limlingan Malit J.J."/>
            <person name="Saha S."/>
            <person name="Teta R."/>
            <person name="Ewe D."/>
            <person name="Kannabiran K."/>
            <person name="Hrouzek P."/>
            <person name="Steindler L."/>
            <person name="Costantino V."/>
            <person name="Saurav K."/>
        </authorList>
    </citation>
    <scope>NUCLEOTIDE SEQUENCE</scope>
    <source>
        <strain evidence="3">VITAKN</strain>
    </source>
</reference>
<protein>
    <submittedName>
        <fullName evidence="3">Protein phosphatase 2C domain-containing protein</fullName>
    </submittedName>
</protein>
<dbReference type="AlphaFoldDB" id="A0A6B3QSL4"/>
<proteinExistence type="predicted"/>
<dbReference type="InterPro" id="IPR001932">
    <property type="entry name" value="PPM-type_phosphatase-like_dom"/>
</dbReference>
<dbReference type="RefSeq" id="WP_164460482.1">
    <property type="nucleotide sequence ID" value="NZ_JAAIFS010000008.1"/>
</dbReference>
<comment type="caution">
    <text evidence="3">The sequence shown here is derived from an EMBL/GenBank/DDBJ whole genome shotgun (WGS) entry which is preliminary data.</text>
</comment>
<feature type="compositionally biased region" description="Pro residues" evidence="1">
    <location>
        <begin position="60"/>
        <end position="78"/>
    </location>
</feature>
<feature type="compositionally biased region" description="Pro residues" evidence="1">
    <location>
        <begin position="88"/>
        <end position="109"/>
    </location>
</feature>
<feature type="compositionally biased region" description="Pro residues" evidence="1">
    <location>
        <begin position="115"/>
        <end position="129"/>
    </location>
</feature>
<gene>
    <name evidence="3" type="ORF">GUR47_31195</name>
</gene>
<feature type="compositionally biased region" description="Pro residues" evidence="1">
    <location>
        <begin position="180"/>
        <end position="199"/>
    </location>
</feature>
<evidence type="ECO:0000259" key="2">
    <source>
        <dbReference type="Pfam" id="PF13672"/>
    </source>
</evidence>
<sequence>MSQQGGRPTGAIGPTGPEDDWWRQLYDDSTDDTGPTAAPDSLDDRFASASGTVAREEAPGPGPGTNPPRSDPTAPEPGRPWWSRPQPSTVPGPRTAPPDDNPPPPPTGPPDAGTPAPPPSRAPWEPPSGAPTGPVSFPSGPGAGRSGGASPGSDGRRQGGGPRGLTTSGIGAADLREPPEAGPPPRTVSDLPPLPPPFLPSVDAPDGDDRDYVGSGPPTYDAEPTALPPADPDGLDGLVPDTVLEGARYGTCTLRAASVRGDSARYRGEPRRDALLVARFGAGEQALVLVAMATGARATAGAHRAAAEVCRWIGRAVGRSHARLAEDLRAARRGDLKSGLHRLTDRSLGRLRAGAAEQGLAPDEYAATLRCLLLPADPECRTRVFFGVGAGGLLRLRDGAWQDMEPDVADVAGEPVLGFGSAPQGAFGGPPGDAPSETPDGDRLTMDLGITTPPGPYDGPPAEPPREPFRFRASIARPGDVLLMCTAGLAEPLLSEPELGELLARRWAGRPAPGPGEFLADSGVRVKGYADDRTAAAVWEA</sequence>
<evidence type="ECO:0000256" key="1">
    <source>
        <dbReference type="SAM" id="MobiDB-lite"/>
    </source>
</evidence>
<feature type="compositionally biased region" description="Gly residues" evidence="1">
    <location>
        <begin position="141"/>
        <end position="150"/>
    </location>
</feature>
<dbReference type="Pfam" id="PF13672">
    <property type="entry name" value="PP2C_2"/>
    <property type="match status" value="1"/>
</dbReference>
<accession>A0A6B3QSL4</accession>
<evidence type="ECO:0000313" key="3">
    <source>
        <dbReference type="EMBL" id="NEV91103.1"/>
    </source>
</evidence>